<dbReference type="EMBL" id="JAJAXM010000004">
    <property type="protein sequence ID" value="MCG9024856.1"/>
    <property type="molecule type" value="Genomic_DNA"/>
</dbReference>
<organism evidence="1 2">
    <name type="scientific">Laribacter hongkongensis</name>
    <dbReference type="NCBI Taxonomy" id="168471"/>
    <lineage>
        <taxon>Bacteria</taxon>
        <taxon>Pseudomonadati</taxon>
        <taxon>Pseudomonadota</taxon>
        <taxon>Betaproteobacteria</taxon>
        <taxon>Neisseriales</taxon>
        <taxon>Aquaspirillaceae</taxon>
        <taxon>Laribacter</taxon>
    </lineage>
</organism>
<accession>A0ABD4SQM1</accession>
<comment type="caution">
    <text evidence="1">The sequence shown here is derived from an EMBL/GenBank/DDBJ whole genome shotgun (WGS) entry which is preliminary data.</text>
</comment>
<protein>
    <submittedName>
        <fullName evidence="1">Uncharacterized protein</fullName>
    </submittedName>
</protein>
<evidence type="ECO:0000313" key="2">
    <source>
        <dbReference type="Proteomes" id="UP001200247"/>
    </source>
</evidence>
<dbReference type="Proteomes" id="UP001200247">
    <property type="component" value="Unassembled WGS sequence"/>
</dbReference>
<gene>
    <name evidence="1" type="ORF">LH440_02855</name>
</gene>
<proteinExistence type="predicted"/>
<dbReference type="AlphaFoldDB" id="A0ABD4SQM1"/>
<dbReference type="RefSeq" id="WP_239893503.1">
    <property type="nucleotide sequence ID" value="NZ_JAJAXM010000004.1"/>
</dbReference>
<name>A0ABD4SQM1_9NEIS</name>
<reference evidence="1 2" key="1">
    <citation type="submission" date="2021-10" db="EMBL/GenBank/DDBJ databases">
        <title>Whole-genome sequencing analysis of Laribacter hongkongensis: virulence gene profiles, carbohydrate-active enzyme prediction, and antimicrobial resistance characterization.</title>
        <authorList>
            <person name="Yuan P."/>
            <person name="Zhan Y."/>
            <person name="Chen D."/>
        </authorList>
    </citation>
    <scope>NUCLEOTIDE SEQUENCE [LARGE SCALE GENOMIC DNA]</scope>
    <source>
        <strain evidence="1 2">W67</strain>
    </source>
</reference>
<sequence length="197" mass="21896">MWDARKLRTPAETDFGDIAVIVRLITWAGETIEGVGLLEAKRRDARKNTFSAAKLSQLKHIASKAPSAHLMLYDYENVSSCMDNWSIQFEDHYYRRRYGLVQPYTHCTCLPVGIAIQQGKFTTDLHKFGVPLSYQLVGRYFRGFDLELDPKTVAAAKGNALKHGGARTLLLVGVSTGTAEPELPEVNGNLYGSTDDT</sequence>
<evidence type="ECO:0000313" key="1">
    <source>
        <dbReference type="EMBL" id="MCG9024856.1"/>
    </source>
</evidence>